<evidence type="ECO:0000313" key="3">
    <source>
        <dbReference type="EMBL" id="ORA33365.1"/>
    </source>
</evidence>
<dbReference type="PROSITE" id="PS51819">
    <property type="entry name" value="VOC"/>
    <property type="match status" value="1"/>
</dbReference>
<feature type="domain" description="VOC" evidence="1">
    <location>
        <begin position="3"/>
        <end position="138"/>
    </location>
</feature>
<reference evidence="3 4" key="1">
    <citation type="submission" date="2016-12" db="EMBL/GenBank/DDBJ databases">
        <title>The new phylogeny of genus Mycobacterium.</title>
        <authorList>
            <person name="Tortoli E."/>
            <person name="Trovato A."/>
            <person name="Cirillo D.M."/>
        </authorList>
    </citation>
    <scope>NUCLEOTIDE SEQUENCE [LARGE SCALE GENOMIC DNA]</scope>
    <source>
        <strain evidence="3 4">DSM 44624</strain>
    </source>
</reference>
<reference evidence="2" key="3">
    <citation type="submission" date="2020-02" db="EMBL/GenBank/DDBJ databases">
        <authorList>
            <person name="Matsumoto Y."/>
            <person name="Motooka D."/>
            <person name="Nakamura S."/>
        </authorList>
    </citation>
    <scope>NUCLEOTIDE SEQUENCE</scope>
    <source>
        <strain evidence="2">JCM 12687</strain>
    </source>
</reference>
<accession>A0A7I7W7Q3</accession>
<reference evidence="2 5" key="2">
    <citation type="journal article" date="2019" name="Emerg. Microbes Infect.">
        <title>Comprehensive subspecies identification of 175 nontuberculous mycobacteria species based on 7547 genomic profiles.</title>
        <authorList>
            <person name="Matsumoto Y."/>
            <person name="Kinjo T."/>
            <person name="Motooka D."/>
            <person name="Nabeya D."/>
            <person name="Jung N."/>
            <person name="Uechi K."/>
            <person name="Horii T."/>
            <person name="Iida T."/>
            <person name="Fujita J."/>
            <person name="Nakamura S."/>
        </authorList>
    </citation>
    <scope>NUCLEOTIDE SEQUENCE [LARGE SCALE GENOMIC DNA]</scope>
    <source>
        <strain evidence="2 5">JCM 12687</strain>
    </source>
</reference>
<evidence type="ECO:0000313" key="4">
    <source>
        <dbReference type="Proteomes" id="UP000192441"/>
    </source>
</evidence>
<dbReference type="AlphaFoldDB" id="A0A7I7W7Q3"/>
<proteinExistence type="predicted"/>
<gene>
    <name evidence="3" type="ORF">BST20_22650</name>
    <name evidence="2" type="ORF">MBRA_31920</name>
</gene>
<dbReference type="Pfam" id="PF00903">
    <property type="entry name" value="Glyoxalase"/>
    <property type="match status" value="1"/>
</dbReference>
<organism evidence="3 4">
    <name type="scientific">Mycobacterium branderi</name>
    <dbReference type="NCBI Taxonomy" id="43348"/>
    <lineage>
        <taxon>Bacteria</taxon>
        <taxon>Bacillati</taxon>
        <taxon>Actinomycetota</taxon>
        <taxon>Actinomycetes</taxon>
        <taxon>Mycobacteriales</taxon>
        <taxon>Mycobacteriaceae</taxon>
        <taxon>Mycobacterium</taxon>
    </lineage>
</organism>
<sequence>MTGLDHVGLCTADLEVSLKFYRDGLGLEVLADFTLDADLEPLLGVATSHVRTVFLGAPDDGGMLELIDLGEPRPEPPGSGLPHRGLFLVSFVTPVRAALDRLAALGMGGAPRMMTGPDGSVNATVVDPDGVTVELLDRPVAQV</sequence>
<dbReference type="InterPro" id="IPR004360">
    <property type="entry name" value="Glyas_Fos-R_dOase_dom"/>
</dbReference>
<name>A0A7I7W7Q3_9MYCO</name>
<dbReference type="OrthoDB" id="4740700at2"/>
<dbReference type="Gene3D" id="3.10.180.10">
    <property type="entry name" value="2,3-Dihydroxybiphenyl 1,2-Dioxygenase, domain 1"/>
    <property type="match status" value="1"/>
</dbReference>
<dbReference type="InterPro" id="IPR029068">
    <property type="entry name" value="Glyas_Bleomycin-R_OHBP_Dase"/>
</dbReference>
<dbReference type="EMBL" id="AP022606">
    <property type="protein sequence ID" value="BBZ12997.1"/>
    <property type="molecule type" value="Genomic_DNA"/>
</dbReference>
<dbReference type="EMBL" id="MVHM01000019">
    <property type="protein sequence ID" value="ORA33365.1"/>
    <property type="molecule type" value="Genomic_DNA"/>
</dbReference>
<evidence type="ECO:0000313" key="5">
    <source>
        <dbReference type="Proteomes" id="UP000467379"/>
    </source>
</evidence>
<dbReference type="Proteomes" id="UP000467379">
    <property type="component" value="Chromosome"/>
</dbReference>
<dbReference type="RefSeq" id="WP_083133653.1">
    <property type="nucleotide sequence ID" value="NZ_AP022606.1"/>
</dbReference>
<dbReference type="CDD" id="cd06587">
    <property type="entry name" value="VOC"/>
    <property type="match status" value="1"/>
</dbReference>
<dbReference type="InterPro" id="IPR037523">
    <property type="entry name" value="VOC_core"/>
</dbReference>
<evidence type="ECO:0000313" key="2">
    <source>
        <dbReference type="EMBL" id="BBZ12997.1"/>
    </source>
</evidence>
<keyword evidence="5" id="KW-1185">Reference proteome</keyword>
<evidence type="ECO:0000259" key="1">
    <source>
        <dbReference type="PROSITE" id="PS51819"/>
    </source>
</evidence>
<dbReference type="Proteomes" id="UP000192441">
    <property type="component" value="Unassembled WGS sequence"/>
</dbReference>
<dbReference type="SUPFAM" id="SSF54593">
    <property type="entry name" value="Glyoxalase/Bleomycin resistance protein/Dihydroxybiphenyl dioxygenase"/>
    <property type="match status" value="1"/>
</dbReference>
<protein>
    <recommendedName>
        <fullName evidence="1">VOC domain-containing protein</fullName>
    </recommendedName>
</protein>